<keyword evidence="2" id="KW-1185">Reference proteome</keyword>
<protein>
    <submittedName>
        <fullName evidence="1">Uncharacterized protein</fullName>
    </submittedName>
</protein>
<accession>A0A2G9R4F1</accession>
<dbReference type="OrthoDB" id="192611at2759"/>
<sequence length="64" mass="7458">MNHLPNNIDVYSATVPNPYESAYAFHYGNASWIEDSDVHDLSKETLHKPYQSCHAVWKPDYFQD</sequence>
<evidence type="ECO:0000313" key="2">
    <source>
        <dbReference type="Proteomes" id="UP000228934"/>
    </source>
</evidence>
<dbReference type="Gene3D" id="3.40.50.1460">
    <property type="match status" value="1"/>
</dbReference>
<dbReference type="AlphaFoldDB" id="A0A2G9R4F1"/>
<dbReference type="EMBL" id="KV983634">
    <property type="protein sequence ID" value="PIO22747.1"/>
    <property type="molecule type" value="Genomic_DNA"/>
</dbReference>
<dbReference type="Proteomes" id="UP000228934">
    <property type="component" value="Unassembled WGS sequence"/>
</dbReference>
<name>A0A2G9R4F1_AQUCT</name>
<gene>
    <name evidence="1" type="ORF">AB205_0072290</name>
</gene>
<evidence type="ECO:0000313" key="1">
    <source>
        <dbReference type="EMBL" id="PIO22747.1"/>
    </source>
</evidence>
<proteinExistence type="predicted"/>
<reference evidence="2" key="1">
    <citation type="journal article" date="2017" name="Nat. Commun.">
        <title>The North American bullfrog draft genome provides insight into hormonal regulation of long noncoding RNA.</title>
        <authorList>
            <person name="Hammond S.A."/>
            <person name="Warren R.L."/>
            <person name="Vandervalk B.P."/>
            <person name="Kucuk E."/>
            <person name="Khan H."/>
            <person name="Gibb E.A."/>
            <person name="Pandoh P."/>
            <person name="Kirk H."/>
            <person name="Zhao Y."/>
            <person name="Jones M."/>
            <person name="Mungall A.J."/>
            <person name="Coope R."/>
            <person name="Pleasance S."/>
            <person name="Moore R.A."/>
            <person name="Holt R.A."/>
            <person name="Round J.M."/>
            <person name="Ohora S."/>
            <person name="Walle B.V."/>
            <person name="Veldhoen N."/>
            <person name="Helbing C.C."/>
            <person name="Birol I."/>
        </authorList>
    </citation>
    <scope>NUCLEOTIDE SEQUENCE [LARGE SCALE GENOMIC DNA]</scope>
</reference>
<organism evidence="1 2">
    <name type="scientific">Aquarana catesbeiana</name>
    <name type="common">American bullfrog</name>
    <name type="synonym">Rana catesbeiana</name>
    <dbReference type="NCBI Taxonomy" id="8400"/>
    <lineage>
        <taxon>Eukaryota</taxon>
        <taxon>Metazoa</taxon>
        <taxon>Chordata</taxon>
        <taxon>Craniata</taxon>
        <taxon>Vertebrata</taxon>
        <taxon>Euteleostomi</taxon>
        <taxon>Amphibia</taxon>
        <taxon>Batrachia</taxon>
        <taxon>Anura</taxon>
        <taxon>Neobatrachia</taxon>
        <taxon>Ranoidea</taxon>
        <taxon>Ranidae</taxon>
        <taxon>Aquarana</taxon>
    </lineage>
</organism>